<evidence type="ECO:0000313" key="2">
    <source>
        <dbReference type="EMBL" id="CCI11416.1"/>
    </source>
</evidence>
<feature type="chain" id="PRO_5001529155" evidence="1">
    <location>
        <begin position="17"/>
        <end position="244"/>
    </location>
</feature>
<evidence type="ECO:0000256" key="1">
    <source>
        <dbReference type="SAM" id="SignalP"/>
    </source>
</evidence>
<keyword evidence="3" id="KW-1185">Reference proteome</keyword>
<dbReference type="InParanoid" id="A0A024FWJ6"/>
<keyword evidence="1" id="KW-0732">Signal</keyword>
<proteinExistence type="predicted"/>
<gene>
    <name evidence="2" type="ORF">BN9_128840</name>
</gene>
<comment type="caution">
    <text evidence="2">The sequence shown here is derived from an EMBL/GenBank/DDBJ whole genome shotgun (WGS) entry which is preliminary data.</text>
</comment>
<organism evidence="2 3">
    <name type="scientific">Albugo candida</name>
    <dbReference type="NCBI Taxonomy" id="65357"/>
    <lineage>
        <taxon>Eukaryota</taxon>
        <taxon>Sar</taxon>
        <taxon>Stramenopiles</taxon>
        <taxon>Oomycota</taxon>
        <taxon>Peronosporomycetes</taxon>
        <taxon>Albuginales</taxon>
        <taxon>Albuginaceae</taxon>
        <taxon>Albugo</taxon>
    </lineage>
</organism>
<protein>
    <submittedName>
        <fullName evidence="2">Uncharacterized protein</fullName>
    </submittedName>
</protein>
<feature type="signal peptide" evidence="1">
    <location>
        <begin position="1"/>
        <end position="16"/>
    </location>
</feature>
<accession>A0A024FWJ6</accession>
<sequence length="244" mass="28889">MKWNYVVMLLCPHALGETIYWDESDLIAPRTGGIEYPFVTYVDKKELSENIAQYVDKCNYLMMDKIDIWFKDDEFASNFWRNMKIVAGRAHSIHFFLSENLSDFIGDFPPFPVLFYSRPAFIELHRMYNVLHRPFYKYTENPKDEPQAFYADYGSAIEKDPVLSQLLLQKTHRSKRDSVTKRNSSCCHWKTLLSSSFDKQNQKYNKCSANCNQRNLKCKVFVKVNTDEYYPGFQLYRIEDNSDC</sequence>
<evidence type="ECO:0000313" key="3">
    <source>
        <dbReference type="Proteomes" id="UP000053237"/>
    </source>
</evidence>
<dbReference type="Proteomes" id="UP000053237">
    <property type="component" value="Unassembled WGS sequence"/>
</dbReference>
<dbReference type="EMBL" id="CAIX01001019">
    <property type="protein sequence ID" value="CCI11416.1"/>
    <property type="molecule type" value="Genomic_DNA"/>
</dbReference>
<name>A0A024FWJ6_9STRA</name>
<reference evidence="2 3" key="1">
    <citation type="submission" date="2012-05" db="EMBL/GenBank/DDBJ databases">
        <title>Recombination and specialization in a pathogen metapopulation.</title>
        <authorList>
            <person name="Gardiner A."/>
            <person name="Kemen E."/>
            <person name="Schultz-Larsen T."/>
            <person name="MacLean D."/>
            <person name="Van Oosterhout C."/>
            <person name="Jones J.D.G."/>
        </authorList>
    </citation>
    <scope>NUCLEOTIDE SEQUENCE [LARGE SCALE GENOMIC DNA]</scope>
    <source>
        <strain evidence="2 3">Ac Nc2</strain>
    </source>
</reference>
<dbReference type="AlphaFoldDB" id="A0A024FWJ6"/>